<keyword evidence="4" id="KW-1185">Reference proteome</keyword>
<evidence type="ECO:0000313" key="3">
    <source>
        <dbReference type="EMBL" id="RIX60641.1"/>
    </source>
</evidence>
<dbReference type="EMBL" id="QXQA01000001">
    <property type="protein sequence ID" value="RIX60641.1"/>
    <property type="molecule type" value="Genomic_DNA"/>
</dbReference>
<dbReference type="Pfam" id="PF01522">
    <property type="entry name" value="Polysacc_deac_1"/>
    <property type="match status" value="1"/>
</dbReference>
<accession>A0A3A1VJL1</accession>
<feature type="compositionally biased region" description="Polar residues" evidence="1">
    <location>
        <begin position="71"/>
        <end position="83"/>
    </location>
</feature>
<sequence>MEFGGGLLHQEENALDRHQSGYSETVSLEYETRPLLSGSGEGADAASEDGLHPEKAVYRPDYDGAIDSSKETPTVQQGTGENANTDEKAEPETGAAGVVGKGAKSAKQEDASSETKSEPNAKPETKAASEPKSGKVLYLTFDDGPSRYTPEVLDILKREGVKATFFVLGEHVEQYPEIAKRIVEEGHAIGNHTYNHVYEKLYGSFGDFASQIMRTDDAIYEAAGVRTTLVRAPGGTYANFDKGYFDALEAAGYRVHDWNVDSGDSKRRGVPAAEIMSNIKESRIADTLNVLLHDGVGHEESVKALPQIIRYYKELGYSFEVLSDEVKPMQFQLADRPKWSRGAVRDKDREMLVSFGKQLDASGERNLSPYREPALIIHRGEETLVLESDQYELIRGVIHVPLLTLTEWMGGEAELDEESGVIEAFMLGKRVFWMTDTWPPKEEDESLMMDVPLRATLSEFGLDITDYVITSERREVWIEE</sequence>
<dbReference type="Gene3D" id="3.20.20.370">
    <property type="entry name" value="Glycoside hydrolase/deacetylase"/>
    <property type="match status" value="1"/>
</dbReference>
<proteinExistence type="predicted"/>
<dbReference type="SUPFAM" id="SSF88713">
    <property type="entry name" value="Glycoside hydrolase/deacetylase"/>
    <property type="match status" value="1"/>
</dbReference>
<gene>
    <name evidence="3" type="ORF">D3P08_02650</name>
</gene>
<dbReference type="InterPro" id="IPR002509">
    <property type="entry name" value="NODB_dom"/>
</dbReference>
<feature type="domain" description="NodB homology" evidence="2">
    <location>
        <begin position="135"/>
        <end position="320"/>
    </location>
</feature>
<dbReference type="OrthoDB" id="258610at2"/>
<dbReference type="GO" id="GO:0016810">
    <property type="term" value="F:hydrolase activity, acting on carbon-nitrogen (but not peptide) bonds"/>
    <property type="evidence" value="ECO:0007669"/>
    <property type="project" value="InterPro"/>
</dbReference>
<feature type="compositionally biased region" description="Basic and acidic residues" evidence="1">
    <location>
        <begin position="49"/>
        <end position="62"/>
    </location>
</feature>
<protein>
    <submittedName>
        <fullName evidence="3">Polysaccharide deacetylase</fullName>
    </submittedName>
</protein>
<evidence type="ECO:0000313" key="4">
    <source>
        <dbReference type="Proteomes" id="UP000266482"/>
    </source>
</evidence>
<dbReference type="PANTHER" id="PTHR10587:SF125">
    <property type="entry name" value="POLYSACCHARIDE DEACETYLASE YHEN-RELATED"/>
    <property type="match status" value="1"/>
</dbReference>
<dbReference type="CDD" id="cd10944">
    <property type="entry name" value="CE4_SmPgdA_like"/>
    <property type="match status" value="1"/>
</dbReference>
<dbReference type="PANTHER" id="PTHR10587">
    <property type="entry name" value="GLYCOSYL TRANSFERASE-RELATED"/>
    <property type="match status" value="1"/>
</dbReference>
<dbReference type="GO" id="GO:0005975">
    <property type="term" value="P:carbohydrate metabolic process"/>
    <property type="evidence" value="ECO:0007669"/>
    <property type="project" value="InterPro"/>
</dbReference>
<dbReference type="InterPro" id="IPR011330">
    <property type="entry name" value="Glyco_hydro/deAcase_b/a-brl"/>
</dbReference>
<reference evidence="3 4" key="1">
    <citation type="submission" date="2018-09" db="EMBL/GenBank/DDBJ databases">
        <title>Paenibacillus aracenensis nov. sp. isolated from a cave in southern Spain.</title>
        <authorList>
            <person name="Jurado V."/>
            <person name="Gutierrez-Patricio S."/>
            <person name="Gonzalez-Pimentel J.L."/>
            <person name="Miller A.Z."/>
            <person name="Laiz L."/>
            <person name="Saiz-Jimenez C."/>
        </authorList>
    </citation>
    <scope>NUCLEOTIDE SEQUENCE [LARGE SCALE GENOMIC DNA]</scope>
    <source>
        <strain evidence="3 4">DSM 22867</strain>
    </source>
</reference>
<dbReference type="AlphaFoldDB" id="A0A3A1VJL1"/>
<dbReference type="PROSITE" id="PS51677">
    <property type="entry name" value="NODB"/>
    <property type="match status" value="1"/>
</dbReference>
<dbReference type="InterPro" id="IPR050248">
    <property type="entry name" value="Polysacc_deacetylase_ArnD"/>
</dbReference>
<feature type="compositionally biased region" description="Low complexity" evidence="1">
    <location>
        <begin position="94"/>
        <end position="105"/>
    </location>
</feature>
<feature type="region of interest" description="Disordered" evidence="1">
    <location>
        <begin position="1"/>
        <end position="131"/>
    </location>
</feature>
<dbReference type="Proteomes" id="UP000266482">
    <property type="component" value="Unassembled WGS sequence"/>
</dbReference>
<feature type="compositionally biased region" description="Basic and acidic residues" evidence="1">
    <location>
        <begin position="9"/>
        <end position="19"/>
    </location>
</feature>
<evidence type="ECO:0000256" key="1">
    <source>
        <dbReference type="SAM" id="MobiDB-lite"/>
    </source>
</evidence>
<comment type="caution">
    <text evidence="3">The sequence shown here is derived from an EMBL/GenBank/DDBJ whole genome shotgun (WGS) entry which is preliminary data.</text>
</comment>
<feature type="compositionally biased region" description="Basic and acidic residues" evidence="1">
    <location>
        <begin position="106"/>
        <end position="131"/>
    </location>
</feature>
<name>A0A3A1VJL1_9BACL</name>
<organism evidence="3 4">
    <name type="scientific">Paenibacillus nanensis</name>
    <dbReference type="NCBI Taxonomy" id="393251"/>
    <lineage>
        <taxon>Bacteria</taxon>
        <taxon>Bacillati</taxon>
        <taxon>Bacillota</taxon>
        <taxon>Bacilli</taxon>
        <taxon>Bacillales</taxon>
        <taxon>Paenibacillaceae</taxon>
        <taxon>Paenibacillus</taxon>
    </lineage>
</organism>
<evidence type="ECO:0000259" key="2">
    <source>
        <dbReference type="PROSITE" id="PS51677"/>
    </source>
</evidence>